<feature type="domain" description="ABC-2 type transporter transmembrane" evidence="7">
    <location>
        <begin position="412"/>
        <end position="590"/>
    </location>
</feature>
<evidence type="ECO:0000256" key="1">
    <source>
        <dbReference type="ARBA" id="ARBA00004141"/>
    </source>
</evidence>
<dbReference type="PANTHER" id="PTHR43077:SF10">
    <property type="entry name" value="TRANSPORT PERMEASE PROTEIN"/>
    <property type="match status" value="1"/>
</dbReference>
<feature type="transmembrane region" description="Helical" evidence="6">
    <location>
        <begin position="418"/>
        <end position="437"/>
    </location>
</feature>
<feature type="compositionally biased region" description="Polar residues" evidence="5">
    <location>
        <begin position="209"/>
        <end position="220"/>
    </location>
</feature>
<evidence type="ECO:0000256" key="3">
    <source>
        <dbReference type="ARBA" id="ARBA00022989"/>
    </source>
</evidence>
<dbReference type="OrthoDB" id="82359at2157"/>
<gene>
    <name evidence="8" type="ordered locus">mru_0659</name>
</gene>
<dbReference type="InterPro" id="IPR051328">
    <property type="entry name" value="T7SS_ABC-Transporter"/>
</dbReference>
<dbReference type="eggNOG" id="arCOG06504">
    <property type="taxonomic scope" value="Archaea"/>
</dbReference>
<feature type="transmembrane region" description="Helical" evidence="6">
    <location>
        <begin position="519"/>
        <end position="542"/>
    </location>
</feature>
<organism evidence="8 9">
    <name type="scientific">Methanobrevibacter ruminantium (strain ATCC 35063 / DSM 1093 / JCM 13430 / OCM 146 / M1)</name>
    <name type="common">Methanobacterium ruminantium</name>
    <dbReference type="NCBI Taxonomy" id="634498"/>
    <lineage>
        <taxon>Archaea</taxon>
        <taxon>Methanobacteriati</taxon>
        <taxon>Methanobacteriota</taxon>
        <taxon>Methanomada group</taxon>
        <taxon>Methanobacteria</taxon>
        <taxon>Methanobacteriales</taxon>
        <taxon>Methanobacteriaceae</taxon>
        <taxon>Methanobrevibacter</taxon>
    </lineage>
</organism>
<feature type="transmembrane region" description="Helical" evidence="6">
    <location>
        <begin position="570"/>
        <end position="591"/>
    </location>
</feature>
<dbReference type="KEGG" id="mru:mru_0659"/>
<reference evidence="8 9" key="1">
    <citation type="journal article" date="2010" name="PLoS ONE">
        <title>The genome sequence of the rumen methanogen Methanobrevibacter ruminantium reveals new possibilities for controlling ruminant methane emissions.</title>
        <authorList>
            <person name="Leahy S.C."/>
            <person name="Kelly W.J."/>
            <person name="Altermann E."/>
            <person name="Ronimus R.S."/>
            <person name="Yeoman C.J."/>
            <person name="Pacheco D.M."/>
            <person name="Li D."/>
            <person name="Kong Z."/>
            <person name="McTavish S."/>
            <person name="Sang C."/>
            <person name="Lambie S.C."/>
            <person name="Janssen P.H."/>
            <person name="Dey D."/>
            <person name="Attwood G.T."/>
        </authorList>
    </citation>
    <scope>NUCLEOTIDE SEQUENCE [LARGE SCALE GENOMIC DNA]</scope>
    <source>
        <strain evidence="9">ATCC 35063 / DSM 1093 / JCM 13430 / OCM 146 / M1</strain>
    </source>
</reference>
<feature type="region of interest" description="Disordered" evidence="5">
    <location>
        <begin position="263"/>
        <end position="287"/>
    </location>
</feature>
<comment type="subcellular location">
    <subcellularLocation>
        <location evidence="1">Membrane</location>
        <topology evidence="1">Multi-pass membrane protein</topology>
    </subcellularLocation>
</comment>
<dbReference type="GO" id="GO:0016020">
    <property type="term" value="C:membrane"/>
    <property type="evidence" value="ECO:0007669"/>
    <property type="project" value="UniProtKB-SubCell"/>
</dbReference>
<dbReference type="GeneID" id="8770306"/>
<dbReference type="NCBIfam" id="TIGR03061">
    <property type="entry name" value="pip_yhgE_Nterm"/>
    <property type="match status" value="1"/>
</dbReference>
<proteinExistence type="predicted"/>
<sequence length="612" mass="65156">MKGNILKNIDEIIKSDFKSAFSNPIVVIVLIGIIILPSLYAVLNIYACWDPYGNTDEVVFAIANLDNGSTFKGDYINIGNELVTEFKNNNDFKWTFVSEENLRTGVFNGTYYAGIVIPKNLSENVVSIATDNPKQAKLEYVVNVKTNPVASKLTDSAANRIYMALNAKIVKIIDLAAYEKLGELQKGLASGSQQLSSGGYQLQSGSAQISSGSHQVSSGAKQVKDGKQQVSTGAETVKSKASDLDEGAQTVQEGSNYINQKSEELQQGSDEVQAAADPSLMPDGPVKDYVDASVELANGSGELAKGSSQLANGSVQLANGSVQLANGSVQLADGSVQLADGSVQLADGSVSLAAGAQLLSSYAVQALFTASSSLGATANELGSVTGINKTLLGNYLYAPIALEREEMFSVPDYGSDIAPFYIVLSMWVGAILTCVMLKTGLSTGTKYSALEMYGGKLVIFVILSILQACVTIIGCNILGIHIVNLPLFIFSCILVSVVFMILVYSIISALGQVGKAIAVVLLVLQISATGGIYPIQIMHGFFQTLYSYMPMTYGITLVREAQLGTVWSNYWPALAILFAIGIITVIVALLIKVKADKASHYFEKRLEESGLF</sequence>
<dbReference type="NCBIfam" id="TIGR03057">
    <property type="entry name" value="xxxLxxG_by_4"/>
    <property type="match status" value="3"/>
</dbReference>
<name>D3E1U9_METRM</name>
<dbReference type="GO" id="GO:0140359">
    <property type="term" value="F:ABC-type transporter activity"/>
    <property type="evidence" value="ECO:0007669"/>
    <property type="project" value="InterPro"/>
</dbReference>
<evidence type="ECO:0000256" key="6">
    <source>
        <dbReference type="SAM" id="Phobius"/>
    </source>
</evidence>
<dbReference type="AlphaFoldDB" id="D3E1U9"/>
<evidence type="ECO:0000313" key="9">
    <source>
        <dbReference type="Proteomes" id="UP000008680"/>
    </source>
</evidence>
<evidence type="ECO:0000256" key="5">
    <source>
        <dbReference type="SAM" id="MobiDB-lite"/>
    </source>
</evidence>
<evidence type="ECO:0000259" key="7">
    <source>
        <dbReference type="Pfam" id="PF12698"/>
    </source>
</evidence>
<dbReference type="InterPro" id="IPR017501">
    <property type="entry name" value="Phage_infect_YhgE_C"/>
</dbReference>
<feature type="domain" description="ABC-2 type transporter transmembrane" evidence="7">
    <location>
        <begin position="29"/>
        <end position="172"/>
    </location>
</feature>
<feature type="transmembrane region" description="Helical" evidence="6">
    <location>
        <begin position="488"/>
        <end position="507"/>
    </location>
</feature>
<dbReference type="STRING" id="634498.mru_0659"/>
<dbReference type="NCBIfam" id="TIGR03062">
    <property type="entry name" value="pip_yhgE_Cterm"/>
    <property type="match status" value="1"/>
</dbReference>
<dbReference type="Proteomes" id="UP000008680">
    <property type="component" value="Chromosome"/>
</dbReference>
<keyword evidence="3 6" id="KW-1133">Transmembrane helix</keyword>
<feature type="transmembrane region" description="Helical" evidence="6">
    <location>
        <begin position="21"/>
        <end position="43"/>
    </location>
</feature>
<keyword evidence="9" id="KW-1185">Reference proteome</keyword>
<dbReference type="Pfam" id="PF12698">
    <property type="entry name" value="ABC2_membrane_3"/>
    <property type="match status" value="2"/>
</dbReference>
<dbReference type="RefSeq" id="WP_012955461.1">
    <property type="nucleotide sequence ID" value="NC_013790.1"/>
</dbReference>
<dbReference type="HOGENOM" id="CLU_004534_2_0_2"/>
<evidence type="ECO:0000256" key="4">
    <source>
        <dbReference type="ARBA" id="ARBA00023136"/>
    </source>
</evidence>
<dbReference type="Gene3D" id="3.40.1710.10">
    <property type="entry name" value="abc type-2 transporter like domain"/>
    <property type="match status" value="1"/>
</dbReference>
<evidence type="ECO:0000256" key="2">
    <source>
        <dbReference type="ARBA" id="ARBA00022692"/>
    </source>
</evidence>
<feature type="transmembrane region" description="Helical" evidence="6">
    <location>
        <begin position="457"/>
        <end position="482"/>
    </location>
</feature>
<dbReference type="InterPro" id="IPR013525">
    <property type="entry name" value="ABC2_TM"/>
</dbReference>
<keyword evidence="4 6" id="KW-0472">Membrane</keyword>
<dbReference type="PANTHER" id="PTHR43077">
    <property type="entry name" value="TRANSPORT PERMEASE YVFS-RELATED"/>
    <property type="match status" value="1"/>
</dbReference>
<dbReference type="InterPro" id="IPR023908">
    <property type="entry name" value="xxxLxxG_rpt"/>
</dbReference>
<accession>D3E1U9</accession>
<dbReference type="EMBL" id="CP001719">
    <property type="protein sequence ID" value="ADC46510.1"/>
    <property type="molecule type" value="Genomic_DNA"/>
</dbReference>
<protein>
    <submittedName>
        <fullName evidence="8">YhgE/Pip-like protein</fullName>
    </submittedName>
</protein>
<feature type="region of interest" description="Disordered" evidence="5">
    <location>
        <begin position="200"/>
        <end position="249"/>
    </location>
</feature>
<keyword evidence="2 6" id="KW-0812">Transmembrane</keyword>
<dbReference type="InterPro" id="IPR017500">
    <property type="entry name" value="Phage_infect_YhgE_N"/>
</dbReference>
<dbReference type="PATRIC" id="fig|634498.28.peg.661"/>
<evidence type="ECO:0000313" key="8">
    <source>
        <dbReference type="EMBL" id="ADC46510.1"/>
    </source>
</evidence>